<evidence type="ECO:0000313" key="1">
    <source>
        <dbReference type="EMBL" id="MEG3613903.1"/>
    </source>
</evidence>
<name>A0ABU7Z3A6_9MICO</name>
<protein>
    <recommendedName>
        <fullName evidence="3">Transcriptional regulator, AbiEi antitoxin, Type IV TA system</fullName>
    </recommendedName>
</protein>
<sequence length="199" mass="22485">MDGLPVTDLDRTVVDCALTMHPLDALVIADWALSQGLHRAGTLDRLAAVRRRNGTARARWVIEHADDGAESPWETWVRYLALRSGLPRPRTQLPVVVDGRRYRVDVGWPEHRVLVEFDGRVKYVDGAFGAGYDADRARFAEKLRDDAIAGSLGVRPLRFTARDRAAPLWVTSRLLSQFPRSVREEARVLRLLPLPDEAW</sequence>
<evidence type="ECO:0008006" key="3">
    <source>
        <dbReference type="Google" id="ProtNLM"/>
    </source>
</evidence>
<keyword evidence="2" id="KW-1185">Reference proteome</keyword>
<organism evidence="1 2">
    <name type="scientific">Isoptericola haloaureus</name>
    <dbReference type="NCBI Taxonomy" id="1542902"/>
    <lineage>
        <taxon>Bacteria</taxon>
        <taxon>Bacillati</taxon>
        <taxon>Actinomycetota</taxon>
        <taxon>Actinomycetes</taxon>
        <taxon>Micrococcales</taxon>
        <taxon>Promicromonosporaceae</taxon>
        <taxon>Isoptericola</taxon>
    </lineage>
</organism>
<comment type="caution">
    <text evidence="1">The sequence shown here is derived from an EMBL/GenBank/DDBJ whole genome shotgun (WGS) entry which is preliminary data.</text>
</comment>
<reference evidence="1" key="2">
    <citation type="submission" date="2024-02" db="EMBL/GenBank/DDBJ databases">
        <authorList>
            <person name="Prathaban M."/>
            <person name="Mythili R."/>
            <person name="Sharmila Devi N."/>
            <person name="Sobanaa M."/>
            <person name="Prathiviraj R."/>
            <person name="Selvin J."/>
        </authorList>
    </citation>
    <scope>NUCLEOTIDE SEQUENCE</scope>
    <source>
        <strain evidence="1">MP1014</strain>
    </source>
</reference>
<proteinExistence type="predicted"/>
<dbReference type="Proteomes" id="UP001310387">
    <property type="component" value="Unassembled WGS sequence"/>
</dbReference>
<reference evidence="1" key="1">
    <citation type="journal article" date="2024" name="Antonie Van Leeuwenhoek">
        <title>Isoptericola haloaureus sp. nov., a dimorphic actinobacterium isolated from mangrove sediments of southeast India, implicating biosaline agricultural significance through nitrogen fixation and salt tolerance genes.</title>
        <authorList>
            <person name="Prathaban M."/>
            <person name="Prathiviraj R."/>
            <person name="Ravichandran M."/>
            <person name="Natarajan S.D."/>
            <person name="Sobanaa M."/>
            <person name="Hari Krishna Kumar S."/>
            <person name="Chandrasekar V."/>
            <person name="Selvin J."/>
        </authorList>
    </citation>
    <scope>NUCLEOTIDE SEQUENCE</scope>
    <source>
        <strain evidence="1">MP1014</strain>
    </source>
</reference>
<accession>A0ABU7Z3A6</accession>
<dbReference type="EMBL" id="JBAGLP010000105">
    <property type="protein sequence ID" value="MEG3613903.1"/>
    <property type="molecule type" value="Genomic_DNA"/>
</dbReference>
<gene>
    <name evidence="1" type="ORF">V5O49_02070</name>
</gene>
<dbReference type="RefSeq" id="WP_332900775.1">
    <property type="nucleotide sequence ID" value="NZ_JBAGLP010000105.1"/>
</dbReference>
<evidence type="ECO:0000313" key="2">
    <source>
        <dbReference type="Proteomes" id="UP001310387"/>
    </source>
</evidence>